<proteinExistence type="predicted"/>
<dbReference type="Proteomes" id="UP001499843">
    <property type="component" value="Unassembled WGS sequence"/>
</dbReference>
<evidence type="ECO:0000313" key="2">
    <source>
        <dbReference type="Proteomes" id="UP001499843"/>
    </source>
</evidence>
<comment type="caution">
    <text evidence="1">The sequence shown here is derived from an EMBL/GenBank/DDBJ whole genome shotgun (WGS) entry which is preliminary data.</text>
</comment>
<accession>A0ABN3CKK9</accession>
<gene>
    <name evidence="1" type="ORF">GCM10009850_054740</name>
</gene>
<evidence type="ECO:0000313" key="1">
    <source>
        <dbReference type="EMBL" id="GAA2210015.1"/>
    </source>
</evidence>
<dbReference type="EMBL" id="BAAAQX010000014">
    <property type="protein sequence ID" value="GAA2210015.1"/>
    <property type="molecule type" value="Genomic_DNA"/>
</dbReference>
<reference evidence="1 2" key="1">
    <citation type="journal article" date="2019" name="Int. J. Syst. Evol. Microbiol.">
        <title>The Global Catalogue of Microorganisms (GCM) 10K type strain sequencing project: providing services to taxonomists for standard genome sequencing and annotation.</title>
        <authorList>
            <consortium name="The Broad Institute Genomics Platform"/>
            <consortium name="The Broad Institute Genome Sequencing Center for Infectious Disease"/>
            <person name="Wu L."/>
            <person name="Ma J."/>
        </authorList>
    </citation>
    <scope>NUCLEOTIDE SEQUENCE [LARGE SCALE GENOMIC DNA]</scope>
    <source>
        <strain evidence="1 2">JCM 16114</strain>
    </source>
</reference>
<sequence>MVRSRAVFQVRRRARYWPKWPAVMEAYQRRHSSDHAVSRSGRNVVQAAWRHPGGNLAGMGGEAERDIYG</sequence>
<name>A0ABN3CKK9_9ACTN</name>
<protein>
    <submittedName>
        <fullName evidence="1">Uncharacterized protein</fullName>
    </submittedName>
</protein>
<keyword evidence="2" id="KW-1185">Reference proteome</keyword>
<organism evidence="1 2">
    <name type="scientific">Nonomuraea monospora</name>
    <dbReference type="NCBI Taxonomy" id="568818"/>
    <lineage>
        <taxon>Bacteria</taxon>
        <taxon>Bacillati</taxon>
        <taxon>Actinomycetota</taxon>
        <taxon>Actinomycetes</taxon>
        <taxon>Streptosporangiales</taxon>
        <taxon>Streptosporangiaceae</taxon>
        <taxon>Nonomuraea</taxon>
    </lineage>
</organism>